<dbReference type="Gene3D" id="2.60.40.150">
    <property type="entry name" value="C2 domain"/>
    <property type="match status" value="1"/>
</dbReference>
<dbReference type="SUPFAM" id="SSF49562">
    <property type="entry name" value="C2 domain (Calcium/lipid-binding domain, CaLB)"/>
    <property type="match status" value="1"/>
</dbReference>
<dbReference type="Pfam" id="PF00168">
    <property type="entry name" value="C2"/>
    <property type="match status" value="1"/>
</dbReference>
<dbReference type="CDD" id="cd00030">
    <property type="entry name" value="C2"/>
    <property type="match status" value="1"/>
</dbReference>
<dbReference type="InterPro" id="IPR006671">
    <property type="entry name" value="Cyclin_N"/>
</dbReference>
<dbReference type="PANTHER" id="PTHR13948">
    <property type="entry name" value="RNA-BINDING PROTEIN"/>
    <property type="match status" value="1"/>
</dbReference>
<feature type="compositionally biased region" description="Basic and acidic residues" evidence="8">
    <location>
        <begin position="964"/>
        <end position="976"/>
    </location>
</feature>
<dbReference type="SMART" id="SM01332">
    <property type="entry name" value="Cyclin_C"/>
    <property type="match status" value="1"/>
</dbReference>
<comment type="similarity">
    <text evidence="7">Belongs to the cyclin family.</text>
</comment>
<feature type="compositionally biased region" description="Pro residues" evidence="8">
    <location>
        <begin position="603"/>
        <end position="613"/>
    </location>
</feature>
<feature type="compositionally biased region" description="Low complexity" evidence="8">
    <location>
        <begin position="614"/>
        <end position="631"/>
    </location>
</feature>
<evidence type="ECO:0000256" key="7">
    <source>
        <dbReference type="RuleBase" id="RU000383"/>
    </source>
</evidence>
<dbReference type="Pfam" id="PF00134">
    <property type="entry name" value="Cyclin_N"/>
    <property type="match status" value="1"/>
</dbReference>
<evidence type="ECO:0000256" key="5">
    <source>
        <dbReference type="ARBA" id="ARBA00023242"/>
    </source>
</evidence>
<dbReference type="PROSITE" id="PS50004">
    <property type="entry name" value="C2"/>
    <property type="match status" value="1"/>
</dbReference>
<evidence type="ECO:0000256" key="8">
    <source>
        <dbReference type="SAM" id="MobiDB-lite"/>
    </source>
</evidence>
<dbReference type="InterPro" id="IPR000008">
    <property type="entry name" value="C2_dom"/>
</dbReference>
<dbReference type="PANTHER" id="PTHR13948:SF38">
    <property type="entry name" value="D111_G-PATCH DOMAIN-CONTAINING PROTEIN"/>
    <property type="match status" value="1"/>
</dbReference>
<feature type="region of interest" description="Disordered" evidence="8">
    <location>
        <begin position="149"/>
        <end position="181"/>
    </location>
</feature>
<evidence type="ECO:0000256" key="4">
    <source>
        <dbReference type="ARBA" id="ARBA00023127"/>
    </source>
</evidence>
<dbReference type="Pfam" id="PF17780">
    <property type="entry name" value="OCRE"/>
    <property type="match status" value="1"/>
</dbReference>
<feature type="region of interest" description="Disordered" evidence="8">
    <location>
        <begin position="920"/>
        <end position="979"/>
    </location>
</feature>
<dbReference type="CDD" id="cd20544">
    <property type="entry name" value="CYCLIN_AtCycD-like_rpt2"/>
    <property type="match status" value="1"/>
</dbReference>
<evidence type="ECO:0000259" key="10">
    <source>
        <dbReference type="PROSITE" id="PS50174"/>
    </source>
</evidence>
<feature type="compositionally biased region" description="Low complexity" evidence="8">
    <location>
        <begin position="933"/>
        <end position="960"/>
    </location>
</feature>
<evidence type="ECO:0000256" key="3">
    <source>
        <dbReference type="ARBA" id="ARBA00022884"/>
    </source>
</evidence>
<dbReference type="EMBL" id="JADBGQ010000001">
    <property type="protein sequence ID" value="KAG5412818.1"/>
    <property type="molecule type" value="Genomic_DNA"/>
</dbReference>
<dbReference type="InterPro" id="IPR000467">
    <property type="entry name" value="G_patch_dom"/>
</dbReference>
<evidence type="ECO:0008006" key="13">
    <source>
        <dbReference type="Google" id="ProtNLM"/>
    </source>
</evidence>
<evidence type="ECO:0000313" key="11">
    <source>
        <dbReference type="EMBL" id="KAG5412818.1"/>
    </source>
</evidence>
<feature type="domain" description="C2" evidence="9">
    <location>
        <begin position="438"/>
        <end position="555"/>
    </location>
</feature>
<keyword evidence="6" id="KW-0131">Cell cycle</keyword>
<keyword evidence="4 7" id="KW-0195">Cyclin</keyword>
<comment type="caution">
    <text evidence="11">The sequence shown here is derived from an EMBL/GenBank/DDBJ whole genome shotgun (WGS) entry which is preliminary data.</text>
</comment>
<dbReference type="PROSITE" id="PS00292">
    <property type="entry name" value="CYCLINS"/>
    <property type="match status" value="1"/>
</dbReference>
<dbReference type="InterPro" id="IPR013763">
    <property type="entry name" value="Cyclin-like_dom"/>
</dbReference>
<dbReference type="SMART" id="SM00239">
    <property type="entry name" value="C2"/>
    <property type="match status" value="1"/>
</dbReference>
<gene>
    <name evidence="11" type="primary">A01p004630.1_BraROA</name>
    <name evidence="11" type="ORF">IGI04_000385</name>
</gene>
<dbReference type="InterPro" id="IPR004367">
    <property type="entry name" value="Cyclin_C-dom"/>
</dbReference>
<dbReference type="InterPro" id="IPR036915">
    <property type="entry name" value="Cyclin-like_sf"/>
</dbReference>
<evidence type="ECO:0000313" key="12">
    <source>
        <dbReference type="Proteomes" id="UP000823674"/>
    </source>
</evidence>
<keyword evidence="2" id="KW-0132">Cell division</keyword>
<evidence type="ECO:0000256" key="1">
    <source>
        <dbReference type="ARBA" id="ARBA00004123"/>
    </source>
</evidence>
<sequence length="988" mass="110740">MPNDKEELEEDSYVWDNDTQLYIHHRHTSGFYHDPVAGWYYCSKDGLYYKHEKGEYVPLEHDESNVNPLVHIVTSEDAQAEALLSDPGETETPLEPTGCSNDHELEHLQRPSSWVEDTLIELYLAGNNRRPSYSAEDNQDYQMLSANGDDDAEELEEGEWIPEDDFDPQEDNFDQDAPSREEEMWVAQYGQVTQSPEKTLPEIPSVDLWDWKLVCESREADSEQVARLVGRLVRRSANLHPSVASSGTLFKTAPVCEARLHLVRVRTGQVYKLQNPSPKYVASLSAYDTSNPTKDWGFPDVSTTWQDPVAKRKAKKVKPRTSRRLKVKEPHEVDMIEEERSSAYRDRAAERRDLHGGYGVGPGQKGTLVGLEEHDTASEEDATAEEALELSFGSGSYARRIMGNMGWKEGETLGKNAKGLVEPIQAVGNTGNVRMMVGSAPKRLMSMMTMGIQGQLLEVTVVGCQKLKDTEWFSRQDPYVVLEYSGARHQTRTCTDGGKNAVFQEKFMFTLLEGLKDLKVAVWNSNTLSTDDFIGNATIQLQKVLSQGYDDCTWTLQTKTGRYAGEVRLILHYAGVTNQHHHGSAPSAPPYAPQVPHYSAPSSPSPYSSPPYSGPSLYPQVQYSQPQSAYPPASPYPPQPYAYPPPPSTSAYPPGPSAYPPGSSAYPPPPPSSTYPPPPYPPQPSPYYPQEEEQGLGCVDDVYLATDRKEAVGWILRVNSHYGFSTLAAVLAITYLDKFICSYSLQRDKPWMLQLVSVACLSLAAKVEETHVPLLLDFQVEETKYVFEAKTIQRMELLILSTLQWKMHLVTPLSFLDHIIRRLGLKNNAHWDFLNSCHRLILSVISDSRFVGYLPSVVAAATMMRIIEQVEPFDPLSYQTKLLGVLNITKEKVKSCYDLILELPMGLQIEIQSRRKRKSGESPSCVIDSNPFNSDESSNDSWSASSNNPPSSSPQQQQPPLKKMRGDQETQKEKPVLHLPWEIVVASP</sequence>
<dbReference type="Gene3D" id="1.10.472.10">
    <property type="entry name" value="Cyclin-like"/>
    <property type="match status" value="2"/>
</dbReference>
<dbReference type="Pfam" id="PF01585">
    <property type="entry name" value="G-patch"/>
    <property type="match status" value="1"/>
</dbReference>
<proteinExistence type="inferred from homology"/>
<dbReference type="CDD" id="cd20543">
    <property type="entry name" value="CYCLIN_AtCycD-like_rpt1"/>
    <property type="match status" value="1"/>
</dbReference>
<evidence type="ECO:0000259" key="9">
    <source>
        <dbReference type="PROSITE" id="PS50004"/>
    </source>
</evidence>
<dbReference type="PROSITE" id="PS50174">
    <property type="entry name" value="G_PATCH"/>
    <property type="match status" value="1"/>
</dbReference>
<dbReference type="CDD" id="cd16074">
    <property type="entry name" value="OCRE"/>
    <property type="match status" value="1"/>
</dbReference>
<protein>
    <recommendedName>
        <fullName evidence="13">G-patch domain-containing protein</fullName>
    </recommendedName>
</protein>
<accession>A0ABQ7NPM6</accession>
<feature type="compositionally biased region" description="Acidic residues" evidence="8">
    <location>
        <begin position="149"/>
        <end position="174"/>
    </location>
</feature>
<dbReference type="Proteomes" id="UP000823674">
    <property type="component" value="Chromosome A01"/>
</dbReference>
<feature type="compositionally biased region" description="Pro residues" evidence="8">
    <location>
        <begin position="666"/>
        <end position="687"/>
    </location>
</feature>
<keyword evidence="12" id="KW-1185">Reference proteome</keyword>
<comment type="subcellular location">
    <subcellularLocation>
        <location evidence="1">Nucleus</location>
    </subcellularLocation>
</comment>
<evidence type="ECO:0000256" key="6">
    <source>
        <dbReference type="ARBA" id="ARBA00023306"/>
    </source>
</evidence>
<name>A0ABQ7NPM6_BRACM</name>
<keyword evidence="3" id="KW-0694">RNA-binding</keyword>
<dbReference type="SUPFAM" id="SSF47954">
    <property type="entry name" value="Cyclin-like"/>
    <property type="match status" value="2"/>
</dbReference>
<evidence type="ECO:0000256" key="2">
    <source>
        <dbReference type="ARBA" id="ARBA00022618"/>
    </source>
</evidence>
<dbReference type="InterPro" id="IPR035892">
    <property type="entry name" value="C2_domain_sf"/>
</dbReference>
<keyword evidence="5" id="KW-0539">Nucleus</keyword>
<feature type="domain" description="G-patch" evidence="10">
    <location>
        <begin position="394"/>
        <end position="442"/>
    </location>
</feature>
<feature type="compositionally biased region" description="Pro residues" evidence="8">
    <location>
        <begin position="632"/>
        <end position="659"/>
    </location>
</feature>
<dbReference type="InterPro" id="IPR041591">
    <property type="entry name" value="OCRE"/>
</dbReference>
<dbReference type="SMART" id="SM00385">
    <property type="entry name" value="CYCLIN"/>
    <property type="match status" value="2"/>
</dbReference>
<dbReference type="SMART" id="SM00443">
    <property type="entry name" value="G_patch"/>
    <property type="match status" value="1"/>
</dbReference>
<organism evidence="11 12">
    <name type="scientific">Brassica rapa subsp. trilocularis</name>
    <dbReference type="NCBI Taxonomy" id="1813537"/>
    <lineage>
        <taxon>Eukaryota</taxon>
        <taxon>Viridiplantae</taxon>
        <taxon>Streptophyta</taxon>
        <taxon>Embryophyta</taxon>
        <taxon>Tracheophyta</taxon>
        <taxon>Spermatophyta</taxon>
        <taxon>Magnoliopsida</taxon>
        <taxon>eudicotyledons</taxon>
        <taxon>Gunneridae</taxon>
        <taxon>Pentapetalae</taxon>
        <taxon>rosids</taxon>
        <taxon>malvids</taxon>
        <taxon>Brassicales</taxon>
        <taxon>Brassicaceae</taxon>
        <taxon>Brassiceae</taxon>
        <taxon>Brassica</taxon>
    </lineage>
</organism>
<reference evidence="11 12" key="1">
    <citation type="submission" date="2021-03" db="EMBL/GenBank/DDBJ databases">
        <authorList>
            <person name="King G.J."/>
            <person name="Bancroft I."/>
            <person name="Baten A."/>
            <person name="Bloomfield J."/>
            <person name="Borpatragohain P."/>
            <person name="He Z."/>
            <person name="Irish N."/>
            <person name="Irwin J."/>
            <person name="Liu K."/>
            <person name="Mauleon R.P."/>
            <person name="Moore J."/>
            <person name="Morris R."/>
            <person name="Ostergaard L."/>
            <person name="Wang B."/>
            <person name="Wells R."/>
        </authorList>
    </citation>
    <scope>NUCLEOTIDE SEQUENCE [LARGE SCALE GENOMIC DNA]</scope>
    <source>
        <strain evidence="11">R-o-18</strain>
        <tissue evidence="11">Leaf</tissue>
    </source>
</reference>
<dbReference type="InterPro" id="IPR048258">
    <property type="entry name" value="Cyclins_cyclin-box"/>
</dbReference>
<feature type="region of interest" description="Disordered" evidence="8">
    <location>
        <begin position="579"/>
        <end position="692"/>
    </location>
</feature>
<dbReference type="Pfam" id="PF02984">
    <property type="entry name" value="Cyclin_C"/>
    <property type="match status" value="1"/>
</dbReference>